<dbReference type="SUPFAM" id="SSF52047">
    <property type="entry name" value="RNI-like"/>
    <property type="match status" value="2"/>
</dbReference>
<name>A0ABM3HGL7_9MYRT</name>
<dbReference type="InterPro" id="IPR050905">
    <property type="entry name" value="Plant_NBS-LRR"/>
</dbReference>
<evidence type="ECO:0000313" key="4">
    <source>
        <dbReference type="RefSeq" id="XP_048135745.1"/>
    </source>
</evidence>
<keyword evidence="1" id="KW-0611">Plant defense</keyword>
<proteinExistence type="predicted"/>
<dbReference type="RefSeq" id="XP_048135745.1">
    <property type="nucleotide sequence ID" value="XM_048279788.1"/>
</dbReference>
<evidence type="ECO:0000256" key="1">
    <source>
        <dbReference type="ARBA" id="ARBA00022821"/>
    </source>
</evidence>
<dbReference type="Gene3D" id="3.80.10.10">
    <property type="entry name" value="Ribonuclease Inhibitor"/>
    <property type="match status" value="4"/>
</dbReference>
<dbReference type="InterPro" id="IPR057135">
    <property type="entry name" value="At4g27190-like_LRR"/>
</dbReference>
<protein>
    <submittedName>
        <fullName evidence="4">Uncharacterized protein LOC115730514</fullName>
    </submittedName>
</protein>
<dbReference type="Proteomes" id="UP000827889">
    <property type="component" value="Chromosome 5"/>
</dbReference>
<dbReference type="Pfam" id="PF23247">
    <property type="entry name" value="LRR_RPS2"/>
    <property type="match status" value="4"/>
</dbReference>
<feature type="domain" description="Disease resistance protein At4g27190-like leucine-rich repeats" evidence="2">
    <location>
        <begin position="2"/>
        <end position="140"/>
    </location>
</feature>
<sequence length="907" mass="104121">MDNIEMIWDNQVVAESFPKLKSLFVERCNKLVTVVPPFVLGRLKSLESLMVEACGSLEVVFGLQPLIPLDGHPVALPLKHPTRSGLPKLKCVWDKELHQVKFQRLRSVSISECNSLTSLFPASVIRDLIQLEELVICECGIAELIEKEEALLFPRFDFPKLTSLKLKDLTELKHIYTGTHTSHWPALKTLTVDGCNKVEILASQNENEIPRHKQPLFLIEKGAFPNLQEFKLDLCERMEIWHGDFHDEEFFRKLRVLKFRHLSKGSATSTSRFIESLTNLEELVVCESYLEEPSSNVEAMEGPSQEQKVILPFSRQIKHPMALNVSNCDGLSSMFTPTIAENLVALTKLRISNCRILTEVLHDEEGEERREVAFDQLKCMELDGMIELTCFSPGRCVLRFPLLEDVIVNGCPNMKFFSEGPIEAPKLERVKVDTVEFWKENLNMTIQNTFKEMVTKAKFVRLFEFPELVGKWHNEHNPVNSSWQLKALVVDECPFINAMPSKLMLVLEKMTSLHVRDCKSLEEIFDLEGLEPMESTRVLPRLEDLRLINLPKLRQLWNKDLQGTMRFNSLYSLTLYKCSNLRHAFTPSMAWCLANIYRMEIRECDQMEGVIEEEEGHGSVVEKISFPRLGRMTPKWLPNLTSFLSGKNHALDCPKIEYLRIAHCPKMRSLTWRSSMDINHNTPSLFTPQDFPNLEGLLLVHKDIEMIQDGKYPDDIFGKSKALTMACFHEEKAVFPSRFLLERFQNPESLEVFRSSFEDIFPDKAFVDEKRNSVLESLRVLKLSKLCKLKRVWREDCLMSKILRSIKTLEVRDCPELTILFPAVTSFRNLTELVVSNSSGLVHLGTAFAVASLVHLTEMTSTPCGFVRKHIHLDRFSPVLVVKIDDFHYILLKLMKLATTAVNLGLV</sequence>
<organism evidence="3 4">
    <name type="scientific">Rhodamnia argentea</name>
    <dbReference type="NCBI Taxonomy" id="178133"/>
    <lineage>
        <taxon>Eukaryota</taxon>
        <taxon>Viridiplantae</taxon>
        <taxon>Streptophyta</taxon>
        <taxon>Embryophyta</taxon>
        <taxon>Tracheophyta</taxon>
        <taxon>Spermatophyta</taxon>
        <taxon>Magnoliopsida</taxon>
        <taxon>eudicotyledons</taxon>
        <taxon>Gunneridae</taxon>
        <taxon>Pentapetalae</taxon>
        <taxon>rosids</taxon>
        <taxon>malvids</taxon>
        <taxon>Myrtales</taxon>
        <taxon>Myrtaceae</taxon>
        <taxon>Myrtoideae</taxon>
        <taxon>Myrteae</taxon>
        <taxon>Australasian group</taxon>
        <taxon>Rhodamnia</taxon>
    </lineage>
</organism>
<feature type="domain" description="Disease resistance protein At4g27190-like leucine-rich repeats" evidence="2">
    <location>
        <begin position="462"/>
        <end position="605"/>
    </location>
</feature>
<keyword evidence="3" id="KW-1185">Reference proteome</keyword>
<feature type="domain" description="Disease resistance protein At4g27190-like leucine-rich repeats" evidence="2">
    <location>
        <begin position="322"/>
        <end position="415"/>
    </location>
</feature>
<dbReference type="PANTHER" id="PTHR33463:SF203">
    <property type="entry name" value="AAA+ ATPASE DOMAIN-CONTAINING PROTEIN"/>
    <property type="match status" value="1"/>
</dbReference>
<accession>A0ABM3HGL7</accession>
<dbReference type="PANTHER" id="PTHR33463">
    <property type="entry name" value="NB-ARC DOMAIN-CONTAINING PROTEIN-RELATED"/>
    <property type="match status" value="1"/>
</dbReference>
<evidence type="ECO:0000313" key="3">
    <source>
        <dbReference type="Proteomes" id="UP000827889"/>
    </source>
</evidence>
<evidence type="ECO:0000259" key="2">
    <source>
        <dbReference type="Pfam" id="PF23247"/>
    </source>
</evidence>
<reference evidence="4" key="1">
    <citation type="submission" date="2025-08" db="UniProtKB">
        <authorList>
            <consortium name="RefSeq"/>
        </authorList>
    </citation>
    <scope>IDENTIFICATION</scope>
    <source>
        <tissue evidence="4">Leaf</tissue>
    </source>
</reference>
<dbReference type="GeneID" id="115730514"/>
<gene>
    <name evidence="4" type="primary">LOC115730514</name>
</gene>
<dbReference type="InterPro" id="IPR032675">
    <property type="entry name" value="LRR_dom_sf"/>
</dbReference>
<dbReference type="SUPFAM" id="SSF52058">
    <property type="entry name" value="L domain-like"/>
    <property type="match status" value="1"/>
</dbReference>
<feature type="domain" description="Disease resistance protein At4g27190-like leucine-rich repeats" evidence="2">
    <location>
        <begin position="695"/>
        <end position="824"/>
    </location>
</feature>